<dbReference type="EMBL" id="GGEC01060608">
    <property type="protein sequence ID" value="MBX41092.1"/>
    <property type="molecule type" value="Transcribed_RNA"/>
</dbReference>
<evidence type="ECO:0000313" key="1">
    <source>
        <dbReference type="EMBL" id="MBX41092.1"/>
    </source>
</evidence>
<reference evidence="1" key="1">
    <citation type="submission" date="2018-02" db="EMBL/GenBank/DDBJ databases">
        <title>Rhizophora mucronata_Transcriptome.</title>
        <authorList>
            <person name="Meera S.P."/>
            <person name="Sreeshan A."/>
            <person name="Augustine A."/>
        </authorList>
    </citation>
    <scope>NUCLEOTIDE SEQUENCE</scope>
    <source>
        <tissue evidence="1">Leaf</tissue>
    </source>
</reference>
<name>A0A2P2NF54_RHIMU</name>
<sequence length="17" mass="2192">MNMNRWYENKYVITNSE</sequence>
<dbReference type="AlphaFoldDB" id="A0A2P2NF54"/>
<protein>
    <submittedName>
        <fullName evidence="1">Uncharacterized protein</fullName>
    </submittedName>
</protein>
<proteinExistence type="predicted"/>
<accession>A0A2P2NF54</accession>
<organism evidence="1">
    <name type="scientific">Rhizophora mucronata</name>
    <name type="common">Asiatic mangrove</name>
    <dbReference type="NCBI Taxonomy" id="61149"/>
    <lineage>
        <taxon>Eukaryota</taxon>
        <taxon>Viridiplantae</taxon>
        <taxon>Streptophyta</taxon>
        <taxon>Embryophyta</taxon>
        <taxon>Tracheophyta</taxon>
        <taxon>Spermatophyta</taxon>
        <taxon>Magnoliopsida</taxon>
        <taxon>eudicotyledons</taxon>
        <taxon>Gunneridae</taxon>
        <taxon>Pentapetalae</taxon>
        <taxon>rosids</taxon>
        <taxon>fabids</taxon>
        <taxon>Malpighiales</taxon>
        <taxon>Rhizophoraceae</taxon>
        <taxon>Rhizophora</taxon>
    </lineage>
</organism>